<dbReference type="InterPro" id="IPR041492">
    <property type="entry name" value="HAD_2"/>
</dbReference>
<reference evidence="1" key="3">
    <citation type="submission" date="2025-08" db="UniProtKB">
        <authorList>
            <consortium name="Ensembl"/>
        </authorList>
    </citation>
    <scope>IDENTIFICATION</scope>
</reference>
<dbReference type="InterPro" id="IPR023198">
    <property type="entry name" value="PGP-like_dom2"/>
</dbReference>
<dbReference type="EMBL" id="EAAA01001935">
    <property type="status" value="NOT_ANNOTATED_CDS"/>
    <property type="molecule type" value="Genomic_DNA"/>
</dbReference>
<dbReference type="Ensembl" id="ENSCINT00000025152.2">
    <property type="protein sequence ID" value="ENSCINP00000024906.2"/>
    <property type="gene ID" value="ENSCING00000013597.2"/>
</dbReference>
<gene>
    <name evidence="1" type="primary">LOC100181103</name>
</gene>
<proteinExistence type="predicted"/>
<dbReference type="SFLD" id="SFLDS00003">
    <property type="entry name" value="Haloacid_Dehalogenase"/>
    <property type="match status" value="1"/>
</dbReference>
<reference evidence="1" key="4">
    <citation type="submission" date="2025-09" db="UniProtKB">
        <authorList>
            <consortium name="Ensembl"/>
        </authorList>
    </citation>
    <scope>IDENTIFICATION</scope>
</reference>
<accession>A0A1W2WKD7</accession>
<dbReference type="OrthoDB" id="40579at2759"/>
<accession>F6VPH3</accession>
<protein>
    <submittedName>
        <fullName evidence="1">Uncharacterized LOC100181103</fullName>
    </submittedName>
</protein>
<dbReference type="HOGENOM" id="CLU_045011_18_0_1"/>
<dbReference type="GeneTree" id="ENSGT00530000067181"/>
<dbReference type="InParanoid" id="F6VPH3"/>
<dbReference type="PANTHER" id="PTHR43885:SF1">
    <property type="entry name" value="SUPERFAMILY HYDROLASE, PUTATIVE (AFU_ORTHOLOGUE AFUA_4G13290)-RELATED"/>
    <property type="match status" value="1"/>
</dbReference>
<reference evidence="2" key="1">
    <citation type="journal article" date="2002" name="Science">
        <title>The draft genome of Ciona intestinalis: insights into chordate and vertebrate origins.</title>
        <authorList>
            <person name="Dehal P."/>
            <person name="Satou Y."/>
            <person name="Campbell R.K."/>
            <person name="Chapman J."/>
            <person name="Degnan B."/>
            <person name="De Tomaso A."/>
            <person name="Davidson B."/>
            <person name="Di Gregorio A."/>
            <person name="Gelpke M."/>
            <person name="Goodstein D.M."/>
            <person name="Harafuji N."/>
            <person name="Hastings K.E."/>
            <person name="Ho I."/>
            <person name="Hotta K."/>
            <person name="Huang W."/>
            <person name="Kawashima T."/>
            <person name="Lemaire P."/>
            <person name="Martinez D."/>
            <person name="Meinertzhagen I.A."/>
            <person name="Necula S."/>
            <person name="Nonaka M."/>
            <person name="Putnam N."/>
            <person name="Rash S."/>
            <person name="Saiga H."/>
            <person name="Satake M."/>
            <person name="Terry A."/>
            <person name="Yamada L."/>
            <person name="Wang H.G."/>
            <person name="Awazu S."/>
            <person name="Azumi K."/>
            <person name="Boore J."/>
            <person name="Branno M."/>
            <person name="Chin-Bow S."/>
            <person name="DeSantis R."/>
            <person name="Doyle S."/>
            <person name="Francino P."/>
            <person name="Keys D.N."/>
            <person name="Haga S."/>
            <person name="Hayashi H."/>
            <person name="Hino K."/>
            <person name="Imai K.S."/>
            <person name="Inaba K."/>
            <person name="Kano S."/>
            <person name="Kobayashi K."/>
            <person name="Kobayashi M."/>
            <person name="Lee B.I."/>
            <person name="Makabe K.W."/>
            <person name="Manohar C."/>
            <person name="Matassi G."/>
            <person name="Medina M."/>
            <person name="Mochizuki Y."/>
            <person name="Mount S."/>
            <person name="Morishita T."/>
            <person name="Miura S."/>
            <person name="Nakayama A."/>
            <person name="Nishizaka S."/>
            <person name="Nomoto H."/>
            <person name="Ohta F."/>
            <person name="Oishi K."/>
            <person name="Rigoutsos I."/>
            <person name="Sano M."/>
            <person name="Sasaki A."/>
            <person name="Sasakura Y."/>
            <person name="Shoguchi E."/>
            <person name="Shin-i T."/>
            <person name="Spagnuolo A."/>
            <person name="Stainier D."/>
            <person name="Suzuki M.M."/>
            <person name="Tassy O."/>
            <person name="Takatori N."/>
            <person name="Tokuoka M."/>
            <person name="Yagi K."/>
            <person name="Yoshizaki F."/>
            <person name="Wada S."/>
            <person name="Zhang C."/>
            <person name="Hyatt P.D."/>
            <person name="Larimer F."/>
            <person name="Detter C."/>
            <person name="Doggett N."/>
            <person name="Glavina T."/>
            <person name="Hawkins T."/>
            <person name="Richardson P."/>
            <person name="Lucas S."/>
            <person name="Kohara Y."/>
            <person name="Levine M."/>
            <person name="Satoh N."/>
            <person name="Rokhsar D.S."/>
        </authorList>
    </citation>
    <scope>NUCLEOTIDE SEQUENCE [LARGE SCALE GENOMIC DNA]</scope>
</reference>
<dbReference type="SFLD" id="SFLDG01129">
    <property type="entry name" value="C1.5:_HAD__Beta-PGM__Phosphata"/>
    <property type="match status" value="1"/>
</dbReference>
<dbReference type="Gene3D" id="3.40.50.1000">
    <property type="entry name" value="HAD superfamily/HAD-like"/>
    <property type="match status" value="1"/>
</dbReference>
<dbReference type="RefSeq" id="XP_002130589.1">
    <property type="nucleotide sequence ID" value="XM_002130553.5"/>
</dbReference>
<dbReference type="SUPFAM" id="SSF56784">
    <property type="entry name" value="HAD-like"/>
    <property type="match status" value="1"/>
</dbReference>
<evidence type="ECO:0000313" key="1">
    <source>
        <dbReference type="Ensembl" id="ENSCINP00000024906.2"/>
    </source>
</evidence>
<dbReference type="STRING" id="7719.ENSCINP00000024906"/>
<dbReference type="Gene3D" id="1.10.150.240">
    <property type="entry name" value="Putative phosphatase, domain 2"/>
    <property type="match status" value="1"/>
</dbReference>
<dbReference type="PANTHER" id="PTHR43885">
    <property type="entry name" value="HALOACID DEHALOGENASE-LIKE HYDROLASE"/>
    <property type="match status" value="1"/>
</dbReference>
<dbReference type="KEGG" id="cin:100181103"/>
<dbReference type="InterPro" id="IPR036412">
    <property type="entry name" value="HAD-like_sf"/>
</dbReference>
<dbReference type="Pfam" id="PF13419">
    <property type="entry name" value="HAD_2"/>
    <property type="match status" value="1"/>
</dbReference>
<keyword evidence="2" id="KW-1185">Reference proteome</keyword>
<evidence type="ECO:0000313" key="2">
    <source>
        <dbReference type="Proteomes" id="UP000008144"/>
    </source>
</evidence>
<dbReference type="Proteomes" id="UP000008144">
    <property type="component" value="Chromosome 4"/>
</dbReference>
<sequence>MMSRIPRLLLFDIDGTLTTSAHTVGKGGSSLLKALSVAFDRNIERNGVVFSGGTDPSITKDVLIANGITSDNSQNYAHCISKAFEMLPGVVKTGIADGSYCWKSLPKVNELLQVLSKRKDVKLALLTGNLQATALLKLKSAQIDVDLFKLENTDELFGAFGSDPHDQRSDLVTVAKARYSEFLGHKNITPNDMIVIGDSPKDIECAHANNVPCLAVATGMFKTDQLQTADCVLENFQNVDETVRAIVETIRKI</sequence>
<dbReference type="GeneID" id="100181103"/>
<dbReference type="InterPro" id="IPR023214">
    <property type="entry name" value="HAD_sf"/>
</dbReference>
<reference evidence="1" key="2">
    <citation type="journal article" date="2008" name="Genome Biol.">
        <title>Improved genome assembly and evidence-based global gene model set for the chordate Ciona intestinalis: new insight into intron and operon populations.</title>
        <authorList>
            <person name="Satou Y."/>
            <person name="Mineta K."/>
            <person name="Ogasawara M."/>
            <person name="Sasakura Y."/>
            <person name="Shoguchi E."/>
            <person name="Ueno K."/>
            <person name="Yamada L."/>
            <person name="Matsumoto J."/>
            <person name="Wasserscheid J."/>
            <person name="Dewar K."/>
            <person name="Wiley G.B."/>
            <person name="Macmil S.L."/>
            <person name="Roe B.A."/>
            <person name="Zeller R.W."/>
            <person name="Hastings K.E."/>
            <person name="Lemaire P."/>
            <person name="Lindquist E."/>
            <person name="Endo T."/>
            <person name="Hotta K."/>
            <person name="Inaba K."/>
        </authorList>
    </citation>
    <scope>NUCLEOTIDE SEQUENCE [LARGE SCALE GENOMIC DNA]</scope>
    <source>
        <strain evidence="1">wild type</strain>
    </source>
</reference>
<name>F6VPH3_CIOIN</name>
<dbReference type="AlphaFoldDB" id="F6VPH3"/>
<organism evidence="1 2">
    <name type="scientific">Ciona intestinalis</name>
    <name type="common">Transparent sea squirt</name>
    <name type="synonym">Ascidia intestinalis</name>
    <dbReference type="NCBI Taxonomy" id="7719"/>
    <lineage>
        <taxon>Eukaryota</taxon>
        <taxon>Metazoa</taxon>
        <taxon>Chordata</taxon>
        <taxon>Tunicata</taxon>
        <taxon>Ascidiacea</taxon>
        <taxon>Phlebobranchia</taxon>
        <taxon>Cionidae</taxon>
        <taxon>Ciona</taxon>
    </lineage>
</organism>